<evidence type="ECO:0000259" key="5">
    <source>
        <dbReference type="PROSITE" id="PS51217"/>
    </source>
</evidence>
<dbReference type="GO" id="GO:0005524">
    <property type="term" value="F:ATP binding"/>
    <property type="evidence" value="ECO:0007669"/>
    <property type="project" value="UniProtKB-KW"/>
</dbReference>
<name>A0A699XA12_TANCI</name>
<protein>
    <recommendedName>
        <fullName evidence="5">UvrD-like helicase C-terminal domain-containing protein</fullName>
    </recommendedName>
</protein>
<feature type="non-terminal residue" evidence="6">
    <location>
        <position position="96"/>
    </location>
</feature>
<keyword evidence="2" id="KW-0378">Hydrolase</keyword>
<accession>A0A699XA12</accession>
<dbReference type="GO" id="GO:0016787">
    <property type="term" value="F:hydrolase activity"/>
    <property type="evidence" value="ECO:0007669"/>
    <property type="project" value="UniProtKB-KW"/>
</dbReference>
<keyword evidence="4" id="KW-0067">ATP-binding</keyword>
<dbReference type="PROSITE" id="PS51217">
    <property type="entry name" value="UVRD_HELICASE_CTER"/>
    <property type="match status" value="1"/>
</dbReference>
<dbReference type="AlphaFoldDB" id="A0A699XA12"/>
<dbReference type="Pfam" id="PF13361">
    <property type="entry name" value="UvrD_C"/>
    <property type="match status" value="1"/>
</dbReference>
<dbReference type="PANTHER" id="PTHR11070">
    <property type="entry name" value="UVRD / RECB / PCRA DNA HELICASE FAMILY MEMBER"/>
    <property type="match status" value="1"/>
</dbReference>
<reference evidence="6" key="1">
    <citation type="journal article" date="2019" name="Sci. Rep.">
        <title>Draft genome of Tanacetum cinerariifolium, the natural source of mosquito coil.</title>
        <authorList>
            <person name="Yamashiro T."/>
            <person name="Shiraishi A."/>
            <person name="Satake H."/>
            <person name="Nakayama K."/>
        </authorList>
    </citation>
    <scope>NUCLEOTIDE SEQUENCE</scope>
</reference>
<evidence type="ECO:0000256" key="2">
    <source>
        <dbReference type="ARBA" id="ARBA00022801"/>
    </source>
</evidence>
<dbReference type="EMBL" id="BKCJ011808698">
    <property type="protein sequence ID" value="GFD54666.1"/>
    <property type="molecule type" value="Genomic_DNA"/>
</dbReference>
<dbReference type="GO" id="GO:0005829">
    <property type="term" value="C:cytosol"/>
    <property type="evidence" value="ECO:0007669"/>
    <property type="project" value="TreeGrafter"/>
</dbReference>
<keyword evidence="3" id="KW-0347">Helicase</keyword>
<feature type="domain" description="UvrD-like helicase C-terminal" evidence="5">
    <location>
        <begin position="1"/>
        <end position="96"/>
    </location>
</feature>
<proteinExistence type="predicted"/>
<gene>
    <name evidence="6" type="ORF">Tci_926635</name>
</gene>
<dbReference type="InterPro" id="IPR000212">
    <property type="entry name" value="DNA_helicase_UvrD/REP"/>
</dbReference>
<organism evidence="6">
    <name type="scientific">Tanacetum cinerariifolium</name>
    <name type="common">Dalmatian daisy</name>
    <name type="synonym">Chrysanthemum cinerariifolium</name>
    <dbReference type="NCBI Taxonomy" id="118510"/>
    <lineage>
        <taxon>Eukaryota</taxon>
        <taxon>Viridiplantae</taxon>
        <taxon>Streptophyta</taxon>
        <taxon>Embryophyta</taxon>
        <taxon>Tracheophyta</taxon>
        <taxon>Spermatophyta</taxon>
        <taxon>Magnoliopsida</taxon>
        <taxon>eudicotyledons</taxon>
        <taxon>Gunneridae</taxon>
        <taxon>Pentapetalae</taxon>
        <taxon>asterids</taxon>
        <taxon>campanulids</taxon>
        <taxon>Asterales</taxon>
        <taxon>Asteraceae</taxon>
        <taxon>Asteroideae</taxon>
        <taxon>Anthemideae</taxon>
        <taxon>Anthemidinae</taxon>
        <taxon>Tanacetum</taxon>
    </lineage>
</organism>
<dbReference type="GO" id="GO:0033202">
    <property type="term" value="C:DNA helicase complex"/>
    <property type="evidence" value="ECO:0007669"/>
    <property type="project" value="TreeGrafter"/>
</dbReference>
<dbReference type="GO" id="GO:0000725">
    <property type="term" value="P:recombinational repair"/>
    <property type="evidence" value="ECO:0007669"/>
    <property type="project" value="TreeGrafter"/>
</dbReference>
<dbReference type="GO" id="GO:0003677">
    <property type="term" value="F:DNA binding"/>
    <property type="evidence" value="ECO:0007669"/>
    <property type="project" value="InterPro"/>
</dbReference>
<dbReference type="Gene3D" id="3.40.50.300">
    <property type="entry name" value="P-loop containing nucleotide triphosphate hydrolases"/>
    <property type="match status" value="1"/>
</dbReference>
<evidence type="ECO:0000256" key="1">
    <source>
        <dbReference type="ARBA" id="ARBA00022741"/>
    </source>
</evidence>
<evidence type="ECO:0000256" key="4">
    <source>
        <dbReference type="ARBA" id="ARBA00022840"/>
    </source>
</evidence>
<comment type="caution">
    <text evidence="6">The sequence shown here is derived from an EMBL/GenBank/DDBJ whole genome shotgun (WGS) entry which is preliminary data.</text>
</comment>
<dbReference type="InterPro" id="IPR027417">
    <property type="entry name" value="P-loop_NTPase"/>
</dbReference>
<dbReference type="InterPro" id="IPR014017">
    <property type="entry name" value="DNA_helicase_UvrD-like_C"/>
</dbReference>
<keyword evidence="1" id="KW-0547">Nucleotide-binding</keyword>
<evidence type="ECO:0000313" key="6">
    <source>
        <dbReference type="EMBL" id="GFD54666.1"/>
    </source>
</evidence>
<sequence>SVIKNNQEQLRKNVFSENENGNLIEVIKAASDNEEGKLIAQSIYEDKMNGRLNYDHFAILYRTNAQSRAMEEALRKLNIRYKIVGGLSFYQRKEIK</sequence>
<dbReference type="PANTHER" id="PTHR11070:SF2">
    <property type="entry name" value="ATP-DEPENDENT DNA HELICASE SRS2"/>
    <property type="match status" value="1"/>
</dbReference>
<feature type="non-terminal residue" evidence="6">
    <location>
        <position position="1"/>
    </location>
</feature>
<dbReference type="SUPFAM" id="SSF52540">
    <property type="entry name" value="P-loop containing nucleoside triphosphate hydrolases"/>
    <property type="match status" value="1"/>
</dbReference>
<evidence type="ECO:0000256" key="3">
    <source>
        <dbReference type="ARBA" id="ARBA00022806"/>
    </source>
</evidence>
<dbReference type="GO" id="GO:0043138">
    <property type="term" value="F:3'-5' DNA helicase activity"/>
    <property type="evidence" value="ECO:0007669"/>
    <property type="project" value="TreeGrafter"/>
</dbReference>